<dbReference type="InterPro" id="IPR021891">
    <property type="entry name" value="Telomerase_RBD"/>
</dbReference>
<dbReference type="EC" id="2.7.7.49" evidence="7"/>
<accession>A0ABR1H4K4</accession>
<dbReference type="PANTHER" id="PTHR12066:SF0">
    <property type="entry name" value="TELOMERASE REVERSE TRANSCRIPTASE"/>
    <property type="match status" value="1"/>
</dbReference>
<dbReference type="InterPro" id="IPR003545">
    <property type="entry name" value="Telomerase_RT"/>
</dbReference>
<keyword evidence="5 7" id="KW-0695">RNA-directed DNA polymerase</keyword>
<gene>
    <name evidence="9" type="primary">EST2_1</name>
    <name evidence="9" type="ORF">QQX98_005474</name>
</gene>
<keyword evidence="3 7" id="KW-0479">Metal-binding</keyword>
<keyword evidence="7" id="KW-0539">Nucleus</keyword>
<dbReference type="PANTHER" id="PTHR12066">
    <property type="entry name" value="TELOMERASE REVERSE TRANSCRIPTASE"/>
    <property type="match status" value="1"/>
</dbReference>
<evidence type="ECO:0000313" key="9">
    <source>
        <dbReference type="EMBL" id="KAK7416023.1"/>
    </source>
</evidence>
<evidence type="ECO:0000256" key="4">
    <source>
        <dbReference type="ARBA" id="ARBA00022842"/>
    </source>
</evidence>
<sequence length="137" mass="15790">MIPNEFWGDGETRSHNKSKILLKIDHFVKLRRFETMSLHEISQNLKIWKHIAEPSMANLKEGMFEEVKLDDALRTLQSRRLGFSQIRLLPKGDKLRPITNLRRRVLTQGANKLLGPSINSILGPVHTLLKLEKASED</sequence>
<comment type="similarity">
    <text evidence="7">Belongs to the reverse transcriptase family. Telomerase subfamily.</text>
</comment>
<evidence type="ECO:0000256" key="7">
    <source>
        <dbReference type="RuleBase" id="RU365061"/>
    </source>
</evidence>
<comment type="catalytic activity">
    <reaction evidence="6 7">
        <text>DNA(n) + a 2'-deoxyribonucleoside 5'-triphosphate = DNA(n+1) + diphosphate</text>
        <dbReference type="Rhea" id="RHEA:22508"/>
        <dbReference type="Rhea" id="RHEA-COMP:17339"/>
        <dbReference type="Rhea" id="RHEA-COMP:17340"/>
        <dbReference type="ChEBI" id="CHEBI:33019"/>
        <dbReference type="ChEBI" id="CHEBI:61560"/>
        <dbReference type="ChEBI" id="CHEBI:173112"/>
        <dbReference type="EC" id="2.7.7.49"/>
    </reaction>
</comment>
<evidence type="ECO:0000256" key="2">
    <source>
        <dbReference type="ARBA" id="ARBA00022695"/>
    </source>
</evidence>
<comment type="function">
    <text evidence="7">Telomerase is a ribonucleoprotein enzyme essential for the replication of chromosome termini in most eukaryotes. It elongates telomeres. It is a reverse transcriptase that adds simple sequence repeats to chromosome ends by copying a template sequence within the RNA component of the enzyme.</text>
</comment>
<evidence type="ECO:0000256" key="3">
    <source>
        <dbReference type="ARBA" id="ARBA00022723"/>
    </source>
</evidence>
<organism evidence="9 10">
    <name type="scientific">Neonectria punicea</name>
    <dbReference type="NCBI Taxonomy" id="979145"/>
    <lineage>
        <taxon>Eukaryota</taxon>
        <taxon>Fungi</taxon>
        <taxon>Dikarya</taxon>
        <taxon>Ascomycota</taxon>
        <taxon>Pezizomycotina</taxon>
        <taxon>Sordariomycetes</taxon>
        <taxon>Hypocreomycetidae</taxon>
        <taxon>Hypocreales</taxon>
        <taxon>Nectriaceae</taxon>
        <taxon>Neonectria</taxon>
    </lineage>
</organism>
<proteinExistence type="inferred from homology"/>
<keyword evidence="7" id="KW-0779">Telomere</keyword>
<protein>
    <recommendedName>
        <fullName evidence="7">Telomerase reverse transcriptase</fullName>
        <ecNumber evidence="7">2.7.7.49</ecNumber>
    </recommendedName>
    <alternativeName>
        <fullName evidence="7">Telomerase catalytic subunit</fullName>
    </alternativeName>
</protein>
<name>A0ABR1H4K4_9HYPO</name>
<reference evidence="9 10" key="1">
    <citation type="journal article" date="2025" name="Microbiol. Resour. Announc.">
        <title>Draft genome sequences for Neonectria magnoliae and Neonectria punicea, canker pathogens of Liriodendron tulipifera and Acer saccharum in West Virginia.</title>
        <authorList>
            <person name="Petronek H.M."/>
            <person name="Kasson M.T."/>
            <person name="Metheny A.M."/>
            <person name="Stauder C.M."/>
            <person name="Lovett B."/>
            <person name="Lynch S.C."/>
            <person name="Garnas J.R."/>
            <person name="Kasson L.R."/>
            <person name="Stajich J.E."/>
        </authorList>
    </citation>
    <scope>NUCLEOTIDE SEQUENCE [LARGE SCALE GENOMIC DNA]</scope>
    <source>
        <strain evidence="9 10">NRRL 64653</strain>
    </source>
</reference>
<feature type="domain" description="Telomerase ribonucleoprotein complex - RNA-binding" evidence="8">
    <location>
        <begin position="2"/>
        <end position="47"/>
    </location>
</feature>
<dbReference type="Gene3D" id="1.10.132.70">
    <property type="match status" value="1"/>
</dbReference>
<evidence type="ECO:0000256" key="5">
    <source>
        <dbReference type="ARBA" id="ARBA00022918"/>
    </source>
</evidence>
<evidence type="ECO:0000256" key="6">
    <source>
        <dbReference type="ARBA" id="ARBA00048173"/>
    </source>
</evidence>
<dbReference type="GO" id="GO:0003964">
    <property type="term" value="F:RNA-directed DNA polymerase activity"/>
    <property type="evidence" value="ECO:0007669"/>
    <property type="project" value="UniProtKB-KW"/>
</dbReference>
<keyword evidence="7" id="KW-0158">Chromosome</keyword>
<keyword evidence="2 7" id="KW-0548">Nucleotidyltransferase</keyword>
<comment type="subcellular location">
    <subcellularLocation>
        <location evidence="7">Nucleus</location>
    </subcellularLocation>
    <subcellularLocation>
        <location evidence="7">Chromosome</location>
        <location evidence="7">Telomere</location>
    </subcellularLocation>
</comment>
<keyword evidence="4 7" id="KW-0460">Magnesium</keyword>
<evidence type="ECO:0000259" key="8">
    <source>
        <dbReference type="Pfam" id="PF12009"/>
    </source>
</evidence>
<dbReference type="Pfam" id="PF12009">
    <property type="entry name" value="Telomerase_RBD"/>
    <property type="match status" value="1"/>
</dbReference>
<dbReference type="EMBL" id="JAZAVJ010000074">
    <property type="protein sequence ID" value="KAK7416023.1"/>
    <property type="molecule type" value="Genomic_DNA"/>
</dbReference>
<evidence type="ECO:0000256" key="1">
    <source>
        <dbReference type="ARBA" id="ARBA00022679"/>
    </source>
</evidence>
<keyword evidence="1 7" id="KW-0808">Transferase</keyword>
<dbReference type="Proteomes" id="UP001498476">
    <property type="component" value="Unassembled WGS sequence"/>
</dbReference>
<evidence type="ECO:0000313" key="10">
    <source>
        <dbReference type="Proteomes" id="UP001498476"/>
    </source>
</evidence>
<comment type="caution">
    <text evidence="9">The sequence shown here is derived from an EMBL/GenBank/DDBJ whole genome shotgun (WGS) entry which is preliminary data.</text>
</comment>
<keyword evidence="10" id="KW-1185">Reference proteome</keyword>